<dbReference type="Pfam" id="PF07992">
    <property type="entry name" value="Pyr_redox_2"/>
    <property type="match status" value="1"/>
</dbReference>
<evidence type="ECO:0000256" key="7">
    <source>
        <dbReference type="ARBA" id="ARBA00023284"/>
    </source>
</evidence>
<dbReference type="Pfam" id="PF02852">
    <property type="entry name" value="Pyr_redox_dim"/>
    <property type="match status" value="1"/>
</dbReference>
<evidence type="ECO:0000313" key="10">
    <source>
        <dbReference type="EMBL" id="KRL50972.1"/>
    </source>
</evidence>
<feature type="domain" description="FAD/NAD(P)-binding" evidence="9">
    <location>
        <begin position="9"/>
        <end position="314"/>
    </location>
</feature>
<name>A0A0R1R2Q8_9LACO</name>
<evidence type="ECO:0000256" key="2">
    <source>
        <dbReference type="ARBA" id="ARBA00009130"/>
    </source>
</evidence>
<dbReference type="Gene3D" id="3.30.390.30">
    <property type="match status" value="1"/>
</dbReference>
<dbReference type="AlphaFoldDB" id="A0A0R1R2Q8"/>
<evidence type="ECO:0000259" key="8">
    <source>
        <dbReference type="Pfam" id="PF02852"/>
    </source>
</evidence>
<dbReference type="EMBL" id="AZEU01000063">
    <property type="protein sequence ID" value="KRL50972.1"/>
    <property type="molecule type" value="Genomic_DNA"/>
</dbReference>
<keyword evidence="6" id="KW-0558">Oxidation</keyword>
<dbReference type="SUPFAM" id="SSF55424">
    <property type="entry name" value="FAD/NAD-linked reductases, dimerisation (C-terminal) domain"/>
    <property type="match status" value="1"/>
</dbReference>
<evidence type="ECO:0000256" key="1">
    <source>
        <dbReference type="ARBA" id="ARBA00001974"/>
    </source>
</evidence>
<dbReference type="InterPro" id="IPR036188">
    <property type="entry name" value="FAD/NAD-bd_sf"/>
</dbReference>
<dbReference type="InterPro" id="IPR023753">
    <property type="entry name" value="FAD/NAD-binding_dom"/>
</dbReference>
<evidence type="ECO:0000256" key="6">
    <source>
        <dbReference type="ARBA" id="ARBA00023097"/>
    </source>
</evidence>
<keyword evidence="7" id="KW-0676">Redox-active center</keyword>
<dbReference type="Gene3D" id="3.50.50.60">
    <property type="entry name" value="FAD/NAD(P)-binding domain"/>
    <property type="match status" value="2"/>
</dbReference>
<dbReference type="PANTHER" id="PTHR43429">
    <property type="entry name" value="PYRIDINE NUCLEOTIDE-DISULFIDE OXIDOREDUCTASE DOMAIN-CONTAINING"/>
    <property type="match status" value="1"/>
</dbReference>
<feature type="domain" description="Pyridine nucleotide-disulphide oxidoreductase dimerisation" evidence="8">
    <location>
        <begin position="343"/>
        <end position="426"/>
    </location>
</feature>
<protein>
    <submittedName>
        <fullName evidence="10">NADH dehydrogenase</fullName>
    </submittedName>
</protein>
<reference evidence="10 11" key="1">
    <citation type="journal article" date="2015" name="Genome Announc.">
        <title>Expanding the biotechnology potential of lactobacilli through comparative genomics of 213 strains and associated genera.</title>
        <authorList>
            <person name="Sun Z."/>
            <person name="Harris H.M."/>
            <person name="McCann A."/>
            <person name="Guo C."/>
            <person name="Argimon S."/>
            <person name="Zhang W."/>
            <person name="Yang X."/>
            <person name="Jeffery I.B."/>
            <person name="Cooney J.C."/>
            <person name="Kagawa T.F."/>
            <person name="Liu W."/>
            <person name="Song Y."/>
            <person name="Salvetti E."/>
            <person name="Wrobel A."/>
            <person name="Rasinkangas P."/>
            <person name="Parkhill J."/>
            <person name="Rea M.C."/>
            <person name="O'Sullivan O."/>
            <person name="Ritari J."/>
            <person name="Douillard F.P."/>
            <person name="Paul Ross R."/>
            <person name="Yang R."/>
            <person name="Briner A.E."/>
            <person name="Felis G.E."/>
            <person name="de Vos W.M."/>
            <person name="Barrangou R."/>
            <person name="Klaenhammer T.R."/>
            <person name="Caufield P.W."/>
            <person name="Cui Y."/>
            <person name="Zhang H."/>
            <person name="O'Toole P.W."/>
        </authorList>
    </citation>
    <scope>NUCLEOTIDE SEQUENCE [LARGE SCALE GENOMIC DNA]</scope>
    <source>
        <strain evidence="10 11">DSM 13343</strain>
    </source>
</reference>
<comment type="similarity">
    <text evidence="2">Belongs to the class-III pyridine nucleotide-disulfide oxidoreductase family.</text>
</comment>
<evidence type="ECO:0000256" key="4">
    <source>
        <dbReference type="ARBA" id="ARBA00022827"/>
    </source>
</evidence>
<accession>A0A0R1R2Q8</accession>
<evidence type="ECO:0000259" key="9">
    <source>
        <dbReference type="Pfam" id="PF07992"/>
    </source>
</evidence>
<dbReference type="PRINTS" id="PR00411">
    <property type="entry name" value="PNDRDTASEI"/>
</dbReference>
<keyword evidence="3" id="KW-0285">Flavoprotein</keyword>
<dbReference type="PATRIC" id="fig|1423769.4.peg.3247"/>
<dbReference type="InterPro" id="IPR016156">
    <property type="entry name" value="FAD/NAD-linked_Rdtase_dimer_sf"/>
</dbReference>
<keyword evidence="4" id="KW-0274">FAD</keyword>
<keyword evidence="11" id="KW-1185">Reference proteome</keyword>
<comment type="cofactor">
    <cofactor evidence="1">
        <name>FAD</name>
        <dbReference type="ChEBI" id="CHEBI:57692"/>
    </cofactor>
</comment>
<dbReference type="InterPro" id="IPR050260">
    <property type="entry name" value="FAD-bd_OxRdtase"/>
</dbReference>
<keyword evidence="5" id="KW-0560">Oxidoreductase</keyword>
<sequence>MTPKRDIMMKIAVVGCTHAGTAAVQEILTRHPDTIVDVFERREDIFFLSCGIALYLEGTVDKLSSMFYADAQGLEAMGPNIHVHLRHDVIKIDAKKHVLQVQNMATQSKFSQSYDKLIMTTGSYPVIPPLQGISLPRVLMCKNADDAEKIKATAETAKTIAIIGGGYIGVELAEAYSRIGRDVLFINGVHGLLSHYVDDELRNKVADELRAHGVDTFFNETALRFDSDGTHAFIQTDKAEHQADLAVVCVGFRAMTELLQGQVDTMPNGAIHVNDYMQTSDPDIYAAGDSCAVHFNPTGHDAYAPLATNAVRQGKLAGRNVFGNTIRYMGTQSTSAMRLYDQTLACTGMTLHRALQAGIKASSVTVSDAYRPEFMPDAYPIHMVLVYNENNREILGAQFLSRHEVSQAANLISVMIQNHNTIDDLAYVDMLFNPWYDKPWNYLNILGQQAVTQADAL</sequence>
<dbReference type="PRINTS" id="PR00368">
    <property type="entry name" value="FADPNR"/>
</dbReference>
<dbReference type="GO" id="GO:0016491">
    <property type="term" value="F:oxidoreductase activity"/>
    <property type="evidence" value="ECO:0007669"/>
    <property type="project" value="UniProtKB-KW"/>
</dbReference>
<dbReference type="Proteomes" id="UP000051790">
    <property type="component" value="Unassembled WGS sequence"/>
</dbReference>
<evidence type="ECO:0000256" key="5">
    <source>
        <dbReference type="ARBA" id="ARBA00023002"/>
    </source>
</evidence>
<dbReference type="InterPro" id="IPR004099">
    <property type="entry name" value="Pyr_nucl-diS_OxRdtase_dimer"/>
</dbReference>
<proteinExistence type="inferred from homology"/>
<gene>
    <name evidence="10" type="ORF">FD01_GL003008</name>
</gene>
<organism evidence="10 11">
    <name type="scientific">Lacticaseibacillus manihotivorans DSM 13343 = JCM 12514</name>
    <dbReference type="NCBI Taxonomy" id="1423769"/>
    <lineage>
        <taxon>Bacteria</taxon>
        <taxon>Bacillati</taxon>
        <taxon>Bacillota</taxon>
        <taxon>Bacilli</taxon>
        <taxon>Lactobacillales</taxon>
        <taxon>Lactobacillaceae</taxon>
        <taxon>Lacticaseibacillus</taxon>
    </lineage>
</organism>
<comment type="caution">
    <text evidence="10">The sequence shown here is derived from an EMBL/GenBank/DDBJ whole genome shotgun (WGS) entry which is preliminary data.</text>
</comment>
<evidence type="ECO:0000256" key="3">
    <source>
        <dbReference type="ARBA" id="ARBA00022630"/>
    </source>
</evidence>
<dbReference type="SUPFAM" id="SSF51905">
    <property type="entry name" value="FAD/NAD(P)-binding domain"/>
    <property type="match status" value="2"/>
</dbReference>
<evidence type="ECO:0000313" key="11">
    <source>
        <dbReference type="Proteomes" id="UP000051790"/>
    </source>
</evidence>
<dbReference type="PANTHER" id="PTHR43429:SF1">
    <property type="entry name" value="NAD(P)H SULFUR OXIDOREDUCTASE (COA-DEPENDENT)"/>
    <property type="match status" value="1"/>
</dbReference>